<evidence type="ECO:0000313" key="1">
    <source>
        <dbReference type="EMBL" id="KAF7842638.1"/>
    </source>
</evidence>
<dbReference type="EMBL" id="JAAIUW010000002">
    <property type="protein sequence ID" value="KAF7842638.1"/>
    <property type="molecule type" value="Genomic_DNA"/>
</dbReference>
<keyword evidence="2" id="KW-1185">Reference proteome</keyword>
<dbReference type="AlphaFoldDB" id="A0A834XG58"/>
<organism evidence="1 2">
    <name type="scientific">Senna tora</name>
    <dbReference type="NCBI Taxonomy" id="362788"/>
    <lineage>
        <taxon>Eukaryota</taxon>
        <taxon>Viridiplantae</taxon>
        <taxon>Streptophyta</taxon>
        <taxon>Embryophyta</taxon>
        <taxon>Tracheophyta</taxon>
        <taxon>Spermatophyta</taxon>
        <taxon>Magnoliopsida</taxon>
        <taxon>eudicotyledons</taxon>
        <taxon>Gunneridae</taxon>
        <taxon>Pentapetalae</taxon>
        <taxon>rosids</taxon>
        <taxon>fabids</taxon>
        <taxon>Fabales</taxon>
        <taxon>Fabaceae</taxon>
        <taxon>Caesalpinioideae</taxon>
        <taxon>Cassia clade</taxon>
        <taxon>Senna</taxon>
    </lineage>
</organism>
<dbReference type="Proteomes" id="UP000634136">
    <property type="component" value="Unassembled WGS sequence"/>
</dbReference>
<evidence type="ECO:0000313" key="2">
    <source>
        <dbReference type="Proteomes" id="UP000634136"/>
    </source>
</evidence>
<sequence length="30" mass="3721">MAMAWKCTRMYIMLPIFIREWSNNEGYMSF</sequence>
<proteinExistence type="predicted"/>
<reference evidence="1" key="1">
    <citation type="submission" date="2020-09" db="EMBL/GenBank/DDBJ databases">
        <title>Genome-Enabled Discovery of Anthraquinone Biosynthesis in Senna tora.</title>
        <authorList>
            <person name="Kang S.-H."/>
            <person name="Pandey R.P."/>
            <person name="Lee C.-M."/>
            <person name="Sim J.-S."/>
            <person name="Jeong J.-T."/>
            <person name="Choi B.-S."/>
            <person name="Jung M."/>
            <person name="Ginzburg D."/>
            <person name="Zhao K."/>
            <person name="Won S.Y."/>
            <person name="Oh T.-J."/>
            <person name="Yu Y."/>
            <person name="Kim N.-H."/>
            <person name="Lee O.R."/>
            <person name="Lee T.-H."/>
            <person name="Bashyal P."/>
            <person name="Kim T.-S."/>
            <person name="Lee W.-H."/>
            <person name="Kawkins C."/>
            <person name="Kim C.-K."/>
            <person name="Kim J.S."/>
            <person name="Ahn B.O."/>
            <person name="Rhee S.Y."/>
            <person name="Sohng J.K."/>
        </authorList>
    </citation>
    <scope>NUCLEOTIDE SEQUENCE</scope>
    <source>
        <tissue evidence="1">Leaf</tissue>
    </source>
</reference>
<gene>
    <name evidence="1" type="ORF">G2W53_004936</name>
</gene>
<accession>A0A834XG58</accession>
<name>A0A834XG58_9FABA</name>
<protein>
    <submittedName>
        <fullName evidence="1">Uncharacterized protein</fullName>
    </submittedName>
</protein>
<comment type="caution">
    <text evidence="1">The sequence shown here is derived from an EMBL/GenBank/DDBJ whole genome shotgun (WGS) entry which is preliminary data.</text>
</comment>